<accession>A0A1G7VHJ8</accession>
<evidence type="ECO:0000313" key="3">
    <source>
        <dbReference type="Proteomes" id="UP000199495"/>
    </source>
</evidence>
<dbReference type="InterPro" id="IPR002925">
    <property type="entry name" value="Dienelactn_hydro"/>
</dbReference>
<dbReference type="Proteomes" id="UP000199495">
    <property type="component" value="Unassembled WGS sequence"/>
</dbReference>
<dbReference type="Gene3D" id="3.40.50.1820">
    <property type="entry name" value="alpha/beta hydrolase"/>
    <property type="match status" value="1"/>
</dbReference>
<dbReference type="PANTHER" id="PTHR46623:SF6">
    <property type="entry name" value="ALPHA_BETA-HYDROLASES SUPERFAMILY PROTEIN"/>
    <property type="match status" value="1"/>
</dbReference>
<organism evidence="2 3">
    <name type="scientific">Pelagibacterium luteolum</name>
    <dbReference type="NCBI Taxonomy" id="440168"/>
    <lineage>
        <taxon>Bacteria</taxon>
        <taxon>Pseudomonadati</taxon>
        <taxon>Pseudomonadota</taxon>
        <taxon>Alphaproteobacteria</taxon>
        <taxon>Hyphomicrobiales</taxon>
        <taxon>Devosiaceae</taxon>
        <taxon>Pelagibacterium</taxon>
    </lineage>
</organism>
<proteinExistence type="predicted"/>
<dbReference type="STRING" id="440168.SAMN04487974_104144"/>
<dbReference type="InterPro" id="IPR029058">
    <property type="entry name" value="AB_hydrolase_fold"/>
</dbReference>
<keyword evidence="3" id="KW-1185">Reference proteome</keyword>
<feature type="domain" description="Dienelactone hydrolase" evidence="1">
    <location>
        <begin position="4"/>
        <end position="184"/>
    </location>
</feature>
<evidence type="ECO:0000313" key="2">
    <source>
        <dbReference type="EMBL" id="SDG59295.1"/>
    </source>
</evidence>
<protein>
    <submittedName>
        <fullName evidence="2">Dienelactone hydrolase</fullName>
    </submittedName>
</protein>
<dbReference type="GO" id="GO:0016787">
    <property type="term" value="F:hydrolase activity"/>
    <property type="evidence" value="ECO:0007669"/>
    <property type="project" value="UniProtKB-KW"/>
</dbReference>
<name>A0A1G7VHJ8_9HYPH</name>
<dbReference type="Pfam" id="PF01738">
    <property type="entry name" value="DLH"/>
    <property type="match status" value="1"/>
</dbReference>
<keyword evidence="2" id="KW-0378">Hydrolase</keyword>
<dbReference type="AlphaFoldDB" id="A0A1G7VHJ8"/>
<dbReference type="InterPro" id="IPR051049">
    <property type="entry name" value="Dienelactone_hydrolase-like"/>
</dbReference>
<dbReference type="OrthoDB" id="2834584at2"/>
<sequence>MAHIVLFHSILGLRPVEGEIAAVFEADGHTVSLPDLFGGRAADTYEAGFAQRKEVGTEAIMERAKAAVDAAPADAVLAGVSFGAALIGEFWGDRPEMKGALLYAGITEWMDPPRPGLKVSAHIAKPDPFDDEEYFADWAAQKGEADLKMHRYENCGHYFLDPSLEDYNEEAARLCLDRSRAFLKGL</sequence>
<reference evidence="2 3" key="1">
    <citation type="submission" date="2016-10" db="EMBL/GenBank/DDBJ databases">
        <authorList>
            <person name="de Groot N.N."/>
        </authorList>
    </citation>
    <scope>NUCLEOTIDE SEQUENCE [LARGE SCALE GENOMIC DNA]</scope>
    <source>
        <strain evidence="2 3">CGMCC 1.10267</strain>
    </source>
</reference>
<dbReference type="SUPFAM" id="SSF53474">
    <property type="entry name" value="alpha/beta-Hydrolases"/>
    <property type="match status" value="1"/>
</dbReference>
<dbReference type="PANTHER" id="PTHR46623">
    <property type="entry name" value="CARBOXYMETHYLENEBUTENOLIDASE-RELATED"/>
    <property type="match status" value="1"/>
</dbReference>
<evidence type="ECO:0000259" key="1">
    <source>
        <dbReference type="Pfam" id="PF01738"/>
    </source>
</evidence>
<dbReference type="RefSeq" id="WP_090595259.1">
    <property type="nucleotide sequence ID" value="NZ_FNCS01000004.1"/>
</dbReference>
<gene>
    <name evidence="2" type="ORF">SAMN04487974_104144</name>
</gene>
<dbReference type="EMBL" id="FNCS01000004">
    <property type="protein sequence ID" value="SDG59295.1"/>
    <property type="molecule type" value="Genomic_DNA"/>
</dbReference>